<protein>
    <submittedName>
        <fullName evidence="2">Uncharacterized protein</fullName>
    </submittedName>
</protein>
<dbReference type="Proteomes" id="UP000241890">
    <property type="component" value="Unassembled WGS sequence"/>
</dbReference>
<reference evidence="2 3" key="1">
    <citation type="submission" date="2017-12" db="EMBL/GenBank/DDBJ databases">
        <title>Sequencing, de novo assembly and annotation of complete genome of a new Thraustochytrid species, strain FCC1311.</title>
        <authorList>
            <person name="Sedici K."/>
            <person name="Godart F."/>
            <person name="Aiese Cigliano R."/>
            <person name="Sanseverino W."/>
            <person name="Barakat M."/>
            <person name="Ortet P."/>
            <person name="Marechal E."/>
            <person name="Cagnac O."/>
            <person name="Amato A."/>
        </authorList>
    </citation>
    <scope>NUCLEOTIDE SEQUENCE [LARGE SCALE GENOMIC DNA]</scope>
</reference>
<dbReference type="AlphaFoldDB" id="A0A2R5H0Q7"/>
<dbReference type="EMBL" id="BEYU01000206">
    <property type="protein sequence ID" value="GBG34643.1"/>
    <property type="molecule type" value="Genomic_DNA"/>
</dbReference>
<keyword evidence="1" id="KW-0175">Coiled coil</keyword>
<evidence type="ECO:0000256" key="1">
    <source>
        <dbReference type="SAM" id="Coils"/>
    </source>
</evidence>
<comment type="caution">
    <text evidence="2">The sequence shown here is derived from an EMBL/GenBank/DDBJ whole genome shotgun (WGS) entry which is preliminary data.</text>
</comment>
<keyword evidence="3" id="KW-1185">Reference proteome</keyword>
<accession>A0A2R5H0Q7</accession>
<proteinExistence type="predicted"/>
<organism evidence="2 3">
    <name type="scientific">Hondaea fermentalgiana</name>
    <dbReference type="NCBI Taxonomy" id="2315210"/>
    <lineage>
        <taxon>Eukaryota</taxon>
        <taxon>Sar</taxon>
        <taxon>Stramenopiles</taxon>
        <taxon>Bigyra</taxon>
        <taxon>Labyrinthulomycetes</taxon>
        <taxon>Thraustochytrida</taxon>
        <taxon>Thraustochytriidae</taxon>
        <taxon>Hondaea</taxon>
    </lineage>
</organism>
<dbReference type="InParanoid" id="A0A2R5H0Q7"/>
<feature type="coiled-coil region" evidence="1">
    <location>
        <begin position="87"/>
        <end position="167"/>
    </location>
</feature>
<gene>
    <name evidence="2" type="ORF">FCC1311_108652</name>
</gene>
<evidence type="ECO:0000313" key="2">
    <source>
        <dbReference type="EMBL" id="GBG34643.1"/>
    </source>
</evidence>
<sequence length="221" mass="25522">MAAPTSEEALTLAQQTCAVQVDFAKNDLEHMQHKLWIAEQLNHRTTYLNKTLRRENQAWRARDAESGPASLRAKHAREALAAEESAKQRALQTAEDARRVAAHARERQSVAEGKLRIAIDEMEEMRNEILQLRKEAMAREEQHEAILERLQQEVSAAQDQAQRDARRLHMYRRGIAKVELALLENDEALQHKFKILRNYRAENPLPTHLLKDVWRKVCAKG</sequence>
<name>A0A2R5H0Q7_9STRA</name>
<evidence type="ECO:0000313" key="3">
    <source>
        <dbReference type="Proteomes" id="UP000241890"/>
    </source>
</evidence>